<reference evidence="2 3" key="1">
    <citation type="submission" date="2011-08" db="EMBL/GenBank/DDBJ databases">
        <title>The Genome Sequence of Plasmodium vivax India VII.</title>
        <authorList>
            <consortium name="The Broad Institute Genome Sequencing Platform"/>
            <consortium name="The Broad Institute Genome Sequencing Center for Infectious Disease"/>
            <person name="Neafsey D."/>
            <person name="Carlton J."/>
            <person name="Barnwell J."/>
            <person name="Collins W."/>
            <person name="Escalante A."/>
            <person name="Mullikin J."/>
            <person name="Saul A."/>
            <person name="Guigo R."/>
            <person name="Camara F."/>
            <person name="Young S.K."/>
            <person name="Zeng Q."/>
            <person name="Gargeya S."/>
            <person name="Fitzgerald M."/>
            <person name="Haas B."/>
            <person name="Abouelleil A."/>
            <person name="Alvarado L."/>
            <person name="Arachchi H.M."/>
            <person name="Berlin A."/>
            <person name="Brown A."/>
            <person name="Chapman S.B."/>
            <person name="Chen Z."/>
            <person name="Dunbar C."/>
            <person name="Freedman E."/>
            <person name="Gearin G."/>
            <person name="Gellesch M."/>
            <person name="Goldberg J."/>
            <person name="Griggs A."/>
            <person name="Gujja S."/>
            <person name="Heiman D."/>
            <person name="Howarth C."/>
            <person name="Larson L."/>
            <person name="Lui A."/>
            <person name="MacDonald P.J.P."/>
            <person name="Montmayeur A."/>
            <person name="Murphy C."/>
            <person name="Neiman D."/>
            <person name="Pearson M."/>
            <person name="Priest M."/>
            <person name="Roberts A."/>
            <person name="Saif S."/>
            <person name="Shea T."/>
            <person name="Shenoy N."/>
            <person name="Sisk P."/>
            <person name="Stolte C."/>
            <person name="Sykes S."/>
            <person name="Wortman J."/>
            <person name="Nusbaum C."/>
            <person name="Birren B."/>
        </authorList>
    </citation>
    <scope>NUCLEOTIDE SEQUENCE [LARGE SCALE GENOMIC DNA]</scope>
    <source>
        <strain evidence="2 3">India VII</strain>
    </source>
</reference>
<name>A0A0J9S847_PLAVI</name>
<feature type="compositionally biased region" description="Basic and acidic residues" evidence="1">
    <location>
        <begin position="170"/>
        <end position="196"/>
    </location>
</feature>
<feature type="region of interest" description="Disordered" evidence="1">
    <location>
        <begin position="283"/>
        <end position="329"/>
    </location>
</feature>
<feature type="compositionally biased region" description="Low complexity" evidence="1">
    <location>
        <begin position="440"/>
        <end position="450"/>
    </location>
</feature>
<feature type="compositionally biased region" description="Basic and acidic residues" evidence="1">
    <location>
        <begin position="620"/>
        <end position="631"/>
    </location>
</feature>
<dbReference type="OrthoDB" id="340714at2759"/>
<organism evidence="2 3">
    <name type="scientific">Plasmodium vivax India VII</name>
    <dbReference type="NCBI Taxonomy" id="1077284"/>
    <lineage>
        <taxon>Eukaryota</taxon>
        <taxon>Sar</taxon>
        <taxon>Alveolata</taxon>
        <taxon>Apicomplexa</taxon>
        <taxon>Aconoidasida</taxon>
        <taxon>Haemosporida</taxon>
        <taxon>Plasmodiidae</taxon>
        <taxon>Plasmodium</taxon>
        <taxon>Plasmodium (Plasmodium)</taxon>
    </lineage>
</organism>
<evidence type="ECO:0000256" key="1">
    <source>
        <dbReference type="SAM" id="MobiDB-lite"/>
    </source>
</evidence>
<evidence type="ECO:0000313" key="2">
    <source>
        <dbReference type="EMBL" id="KMZ78876.1"/>
    </source>
</evidence>
<evidence type="ECO:0000313" key="3">
    <source>
        <dbReference type="Proteomes" id="UP000053562"/>
    </source>
</evidence>
<feature type="compositionally biased region" description="Basic and acidic residues" evidence="1">
    <location>
        <begin position="1035"/>
        <end position="1047"/>
    </location>
</feature>
<feature type="region of interest" description="Disordered" evidence="1">
    <location>
        <begin position="1000"/>
        <end position="1072"/>
    </location>
</feature>
<protein>
    <submittedName>
        <fullName evidence="2">Uncharacterized protein</fullName>
    </submittedName>
</protein>
<feature type="compositionally biased region" description="Basic and acidic residues" evidence="1">
    <location>
        <begin position="451"/>
        <end position="472"/>
    </location>
</feature>
<dbReference type="EMBL" id="KQ234361">
    <property type="protein sequence ID" value="KMZ78876.1"/>
    <property type="molecule type" value="Genomic_DNA"/>
</dbReference>
<gene>
    <name evidence="2" type="ORF">PVIIG_00271</name>
</gene>
<sequence>MLNLWVFLWKHKQLTHVRVTASQLNQELLQRRSPVSKKIARQIVRERILLNEHIYKSKKLMADLQKICGGKKQGTLEDATSLGRHTSYRDEIMRVILLGLYRSLRIDRHGRSFCRGENPQGAFINGGGGSNFSSYDILDHLEDPTLSEFCNFPIKRCFTGGGKAPPAGEAAEKNRSTHLKSGKDEIQPTGERHPHETTTQSESPPNLILHKGEVYHNDYGKTLFDVFTERNKEKKLFDLCGDLRLLDNLTWPLYLKKCLFMLLYVMKHSFLLQRGEEEEWENTSNEYISKERTPPSRHSRGSSQGNSFPPGSDDSNSEKSVERGTIPGCCGDLQNVQMRRYTLSWVPNRGSNSACKTTCRGDMLAILDFLCGAKHSFEMLGTNEQIKLLSFFLNAIRCGTVQGGGSNGEGDHSAGVNPLAVLETHMGGASNGAANWVPSNVVPSNGVPRNGKTDVDNDRGGMKNHRSTEERSYVERVGEHFDVKVHLLGEDRHGSRYYVWGEPLGCSDCIYVELVNERGPLHTTLPYGLQNRMEDPPKKGHTTSAPKGRTQIGYIEGVGNISRFVELFSPSSVEEAELKRRLVQLREALVSAPQVQQVQQVHQVGHPFEENSTSGNPLMGEKKTNCSRDASRGGNQSADEEGKPPTNIQCVYCKNCQEVGKQMRKKAATKWGDQQPLLNTHMGGNHTGVRTNKWAKYRKKQKGVAWNCEEILFDQMICLIEKLLYFIKKTKMVLNESAQEKMGKLVDTFIVLSLKVVVKKIVTKNIISICEDFLYLMENTQKFFSEHSYCFLLKKRWRRDLKDLWQNDVRSLKKQFSEPLKCVNVLDILPTLCFYFTFFVTHGLKEKAIHLYRKYGLTGMASELEDSFGRDVARRKLQSLKKFRALLREYSEITFSGMGEEFKRRSRIYRRYYPPNEGINDVLSDVYNLLPYKVHERYIYFKEGHLKHMEMLLNNCVFFSERNDFQKIKGMEILDVRDIKIFIIPKGDIWKKGIGRARPPPVLSPGGAQEGMASGVPNGVQDENPIDPPNGKLADQTKEDGLPEKAHTASPLTAKGELSEEAPGPARHHTHYGADHRIDFHTVREDLFKIKEAVERNKWGPPNKHDALYFRPLEEYSHIFEAQLSSSFLSPNFVILSDVKNQLKREEAPVGKSTSKGTSSVHGDNTEETFVYVCQLHCVTYAPEYLGEDYEEYFFPIEEEPFFRCERYVEAHWKFLTLNVCFTESRHSVFYIFPLGRSDDSFPWWGSTICSDDLVNQGTSNVEQYEPLNR</sequence>
<feature type="region of interest" description="Disordered" evidence="1">
    <location>
        <begin position="607"/>
        <end position="643"/>
    </location>
</feature>
<dbReference type="AlphaFoldDB" id="A0A0J9S847"/>
<proteinExistence type="predicted"/>
<accession>A0A0J9S847</accession>
<feature type="region of interest" description="Disordered" evidence="1">
    <location>
        <begin position="440"/>
        <end position="472"/>
    </location>
</feature>
<dbReference type="Proteomes" id="UP000053562">
    <property type="component" value="Unassembled WGS sequence"/>
</dbReference>
<feature type="region of interest" description="Disordered" evidence="1">
    <location>
        <begin position="526"/>
        <end position="549"/>
    </location>
</feature>
<feature type="region of interest" description="Disordered" evidence="1">
    <location>
        <begin position="163"/>
        <end position="207"/>
    </location>
</feature>